<dbReference type="OrthoDB" id="207675at2"/>
<comment type="caution">
    <text evidence="3">The sequence shown here is derived from an EMBL/GenBank/DDBJ whole genome shotgun (WGS) entry which is preliminary data.</text>
</comment>
<dbReference type="AlphaFoldDB" id="A0A179B0B3"/>
<evidence type="ECO:0000313" key="3">
    <source>
        <dbReference type="EMBL" id="OAP85157.1"/>
    </source>
</evidence>
<name>A0A179B0B3_9ACTO</name>
<dbReference type="Gene3D" id="3.40.50.300">
    <property type="entry name" value="P-loop containing nucleotide triphosphate hydrolases"/>
    <property type="match status" value="1"/>
</dbReference>
<dbReference type="Proteomes" id="UP000078368">
    <property type="component" value="Unassembled WGS sequence"/>
</dbReference>
<evidence type="ECO:0000313" key="4">
    <source>
        <dbReference type="Proteomes" id="UP000078368"/>
    </source>
</evidence>
<dbReference type="PANTHER" id="PTHR42698:SF1">
    <property type="entry name" value="GTPASE ERA, MITOCHONDRIAL"/>
    <property type="match status" value="1"/>
</dbReference>
<dbReference type="RefSeq" id="WP_064231818.1">
    <property type="nucleotide sequence ID" value="NZ_LVZK01000003.1"/>
</dbReference>
<dbReference type="GO" id="GO:0005829">
    <property type="term" value="C:cytosol"/>
    <property type="evidence" value="ECO:0007669"/>
    <property type="project" value="TreeGrafter"/>
</dbReference>
<protein>
    <recommendedName>
        <fullName evidence="2">Dynamin N-terminal domain-containing protein</fullName>
    </recommendedName>
</protein>
<dbReference type="GO" id="GO:0043024">
    <property type="term" value="F:ribosomal small subunit binding"/>
    <property type="evidence" value="ECO:0007669"/>
    <property type="project" value="TreeGrafter"/>
</dbReference>
<dbReference type="GO" id="GO:0005525">
    <property type="term" value="F:GTP binding"/>
    <property type="evidence" value="ECO:0007669"/>
    <property type="project" value="InterPro"/>
</dbReference>
<dbReference type="SUPFAM" id="SSF52540">
    <property type="entry name" value="P-loop containing nucleoside triphosphate hydrolases"/>
    <property type="match status" value="1"/>
</dbReference>
<dbReference type="InterPro" id="IPR027417">
    <property type="entry name" value="P-loop_NTPase"/>
</dbReference>
<proteinExistence type="predicted"/>
<evidence type="ECO:0000259" key="2">
    <source>
        <dbReference type="Pfam" id="PF00350"/>
    </source>
</evidence>
<organism evidence="3 4">
    <name type="scientific">Peptidiphaga gingivicola</name>
    <dbReference type="NCBI Taxonomy" id="2741497"/>
    <lineage>
        <taxon>Bacteria</taxon>
        <taxon>Bacillati</taxon>
        <taxon>Actinomycetota</taxon>
        <taxon>Actinomycetes</taxon>
        <taxon>Actinomycetales</taxon>
        <taxon>Actinomycetaceae</taxon>
        <taxon>Peptidiphaga</taxon>
    </lineage>
</organism>
<feature type="region of interest" description="Disordered" evidence="1">
    <location>
        <begin position="409"/>
        <end position="440"/>
    </location>
</feature>
<dbReference type="InterPro" id="IPR005662">
    <property type="entry name" value="GTPase_Era-like"/>
</dbReference>
<dbReference type="GO" id="GO:0019843">
    <property type="term" value="F:rRNA binding"/>
    <property type="evidence" value="ECO:0007669"/>
    <property type="project" value="TreeGrafter"/>
</dbReference>
<sequence>MSIPIASQEELEEALGALRDILEDVSFPLETPLASDGAKATSEVLRQLDDYILPRLSRIDAPLLAVVGGSTGAGKSTLVNSLLGENVAKATAIRPTTRRPLLVHREEDGAWFADQSILPSLARVQSTDVDDGAHSELALADSKELPEGIALLDSPDIDSVVEDNRRLAAQLLAAADLWLFVTSAARYADAIPWSMLNEAVSRDIVIAVVLNRVPSGVGAQVRSDLSHRLAERGLGHAPLFAISERIDGDGRIPSEDVAPIKTWLAGLSHDGPARASVARQTLAGAVDSLIEQCDPIVEGLKEQIDLQRAMRGDIARADGVAIGSIIASVEDGRLVRREALSRWNDAVGANRTMRSIVGSVGGIRDRVAGWLKGKPKANDPLPVAEIEANLEAALAASLTAEAERAARSVDDAWRQRSGAEASRAAAGESVRPNDERGRQAVETVRRWRQALAAIVQEQGGGKAASERAASVGAKAIEAALIIVTFASAKGLANGDGVTGGTAAPSRKLLEAVFDGDAVRKMAKRAREELLVRARKFVGADLDPFRDVCREAETDPGIAVGIQTACDDIESAREEKG</sequence>
<feature type="domain" description="Dynamin N-terminal" evidence="2">
    <location>
        <begin position="66"/>
        <end position="189"/>
    </location>
</feature>
<dbReference type="InterPro" id="IPR045063">
    <property type="entry name" value="Dynamin_N"/>
</dbReference>
<keyword evidence="4" id="KW-1185">Reference proteome</keyword>
<dbReference type="Pfam" id="PF00350">
    <property type="entry name" value="Dynamin_N"/>
    <property type="match status" value="1"/>
</dbReference>
<dbReference type="EMBL" id="LVZK01000003">
    <property type="protein sequence ID" value="OAP85157.1"/>
    <property type="molecule type" value="Genomic_DNA"/>
</dbReference>
<feature type="compositionally biased region" description="Low complexity" evidence="1">
    <location>
        <begin position="416"/>
        <end position="429"/>
    </location>
</feature>
<dbReference type="PANTHER" id="PTHR42698">
    <property type="entry name" value="GTPASE ERA"/>
    <property type="match status" value="1"/>
</dbReference>
<gene>
    <name evidence="3" type="ORF">A4H34_08550</name>
</gene>
<feature type="compositionally biased region" description="Basic and acidic residues" evidence="1">
    <location>
        <begin position="431"/>
        <end position="440"/>
    </location>
</feature>
<dbReference type="GO" id="GO:0000028">
    <property type="term" value="P:ribosomal small subunit assembly"/>
    <property type="evidence" value="ECO:0007669"/>
    <property type="project" value="TreeGrafter"/>
</dbReference>
<evidence type="ECO:0000256" key="1">
    <source>
        <dbReference type="SAM" id="MobiDB-lite"/>
    </source>
</evidence>
<dbReference type="CDD" id="cd00882">
    <property type="entry name" value="Ras_like_GTPase"/>
    <property type="match status" value="1"/>
</dbReference>
<reference evidence="3 4" key="1">
    <citation type="submission" date="2016-04" db="EMBL/GenBank/DDBJ databases">
        <title>Peptidophaga gingivicola gen. nov., sp. nov., isolated from human subgingival plaque.</title>
        <authorList>
            <person name="Beall C.J."/>
            <person name="Mokrzan E.M."/>
            <person name="Griffen A.L."/>
            <person name="Leys E.J."/>
        </authorList>
    </citation>
    <scope>NUCLEOTIDE SEQUENCE [LARGE SCALE GENOMIC DNA]</scope>
    <source>
        <strain evidence="3 4">BA112</strain>
    </source>
</reference>
<dbReference type="STRING" id="1823756.A4H34_08550"/>
<accession>A0A179B0B3</accession>